<dbReference type="Proteomes" id="UP000034581">
    <property type="component" value="Unassembled WGS sequence"/>
</dbReference>
<comment type="caution">
    <text evidence="2">The sequence shown here is derived from an EMBL/GenBank/DDBJ whole genome shotgun (WGS) entry which is preliminary data.</text>
</comment>
<sequence>MFKKKAVSKKLTPKTVNSGPIDLPTRTLILLGILLAIVGLTMVFYPEFWFA</sequence>
<evidence type="ECO:0000256" key="1">
    <source>
        <dbReference type="SAM" id="Phobius"/>
    </source>
</evidence>
<evidence type="ECO:0000313" key="3">
    <source>
        <dbReference type="Proteomes" id="UP000034581"/>
    </source>
</evidence>
<dbReference type="EMBL" id="LBQB01000001">
    <property type="protein sequence ID" value="KKP70380.1"/>
    <property type="molecule type" value="Genomic_DNA"/>
</dbReference>
<organism evidence="2 3">
    <name type="scientific">candidate division CPR3 bacterium GW2011_GWF2_35_18</name>
    <dbReference type="NCBI Taxonomy" id="1618350"/>
    <lineage>
        <taxon>Bacteria</taxon>
        <taxon>Bacteria division CPR3</taxon>
    </lineage>
</organism>
<dbReference type="STRING" id="1618350.UR67_C0001G0289"/>
<evidence type="ECO:0000313" key="2">
    <source>
        <dbReference type="EMBL" id="KKP70380.1"/>
    </source>
</evidence>
<proteinExistence type="predicted"/>
<gene>
    <name evidence="2" type="ORF">UR67_C0001G0289</name>
</gene>
<dbReference type="AlphaFoldDB" id="A0A0G0E4W9"/>
<protein>
    <submittedName>
        <fullName evidence="2">Uncharacterized protein</fullName>
    </submittedName>
</protein>
<feature type="transmembrane region" description="Helical" evidence="1">
    <location>
        <begin position="28"/>
        <end position="45"/>
    </location>
</feature>
<keyword evidence="1" id="KW-1133">Transmembrane helix</keyword>
<accession>A0A0G0E4W9</accession>
<keyword evidence="1" id="KW-0812">Transmembrane</keyword>
<keyword evidence="1" id="KW-0472">Membrane</keyword>
<name>A0A0G0E4W9_UNCC3</name>
<reference evidence="2 3" key="1">
    <citation type="journal article" date="2015" name="Nature">
        <title>rRNA introns, odd ribosomes, and small enigmatic genomes across a large radiation of phyla.</title>
        <authorList>
            <person name="Brown C.T."/>
            <person name="Hug L.A."/>
            <person name="Thomas B.C."/>
            <person name="Sharon I."/>
            <person name="Castelle C.J."/>
            <person name="Singh A."/>
            <person name="Wilkins M.J."/>
            <person name="Williams K.H."/>
            <person name="Banfield J.F."/>
        </authorList>
    </citation>
    <scope>NUCLEOTIDE SEQUENCE [LARGE SCALE GENOMIC DNA]</scope>
</reference>